<organism evidence="2 3">
    <name type="scientific">Panicum miliaceum</name>
    <name type="common">Proso millet</name>
    <name type="synonym">Broomcorn millet</name>
    <dbReference type="NCBI Taxonomy" id="4540"/>
    <lineage>
        <taxon>Eukaryota</taxon>
        <taxon>Viridiplantae</taxon>
        <taxon>Streptophyta</taxon>
        <taxon>Embryophyta</taxon>
        <taxon>Tracheophyta</taxon>
        <taxon>Spermatophyta</taxon>
        <taxon>Magnoliopsida</taxon>
        <taxon>Liliopsida</taxon>
        <taxon>Poales</taxon>
        <taxon>Poaceae</taxon>
        <taxon>PACMAD clade</taxon>
        <taxon>Panicoideae</taxon>
        <taxon>Panicodae</taxon>
        <taxon>Paniceae</taxon>
        <taxon>Panicinae</taxon>
        <taxon>Panicum</taxon>
        <taxon>Panicum sect. Panicum</taxon>
    </lineage>
</organism>
<comment type="caution">
    <text evidence="2">The sequence shown here is derived from an EMBL/GenBank/DDBJ whole genome shotgun (WGS) entry which is preliminary data.</text>
</comment>
<gene>
    <name evidence="2" type="ORF">C2845_PM01G10540</name>
</gene>
<keyword evidence="3" id="KW-1185">Reference proteome</keyword>
<evidence type="ECO:0000256" key="1">
    <source>
        <dbReference type="SAM" id="MobiDB-lite"/>
    </source>
</evidence>
<dbReference type="AlphaFoldDB" id="A0A3L6TM41"/>
<proteinExistence type="predicted"/>
<dbReference type="EMBL" id="PQIB02000001">
    <property type="protein sequence ID" value="RLN41269.1"/>
    <property type="molecule type" value="Genomic_DNA"/>
</dbReference>
<feature type="compositionally biased region" description="Low complexity" evidence="1">
    <location>
        <begin position="116"/>
        <end position="126"/>
    </location>
</feature>
<feature type="region of interest" description="Disordered" evidence="1">
    <location>
        <begin position="99"/>
        <end position="126"/>
    </location>
</feature>
<sequence>MLYRVSCHVPGVPAVFSDAGIKNTRWSWLQRSLYALMLLSFSYLAVLRAASTLQRPQQALWWRPGAMRGHAWLEEEPSGPWHPSSPPYRVLRPDAARFGRRRWPRPTRSPRRRSGRATAPARRGGW</sequence>
<accession>A0A3L6TM41</accession>
<reference evidence="3" key="1">
    <citation type="journal article" date="2019" name="Nat. Commun.">
        <title>The genome of broomcorn millet.</title>
        <authorList>
            <person name="Zou C."/>
            <person name="Miki D."/>
            <person name="Li D."/>
            <person name="Tang Q."/>
            <person name="Xiao L."/>
            <person name="Rajput S."/>
            <person name="Deng P."/>
            <person name="Jia W."/>
            <person name="Huang R."/>
            <person name="Zhang M."/>
            <person name="Sun Y."/>
            <person name="Hu J."/>
            <person name="Fu X."/>
            <person name="Schnable P.S."/>
            <person name="Li F."/>
            <person name="Zhang H."/>
            <person name="Feng B."/>
            <person name="Zhu X."/>
            <person name="Liu R."/>
            <person name="Schnable J.C."/>
            <person name="Zhu J.-K."/>
            <person name="Zhang H."/>
        </authorList>
    </citation>
    <scope>NUCLEOTIDE SEQUENCE [LARGE SCALE GENOMIC DNA]</scope>
</reference>
<protein>
    <submittedName>
        <fullName evidence="2">Uncharacterized protein</fullName>
    </submittedName>
</protein>
<feature type="compositionally biased region" description="Basic residues" evidence="1">
    <location>
        <begin position="99"/>
        <end position="115"/>
    </location>
</feature>
<dbReference type="Proteomes" id="UP000275267">
    <property type="component" value="Unassembled WGS sequence"/>
</dbReference>
<name>A0A3L6TM41_PANMI</name>
<evidence type="ECO:0000313" key="2">
    <source>
        <dbReference type="EMBL" id="RLN41269.1"/>
    </source>
</evidence>
<evidence type="ECO:0000313" key="3">
    <source>
        <dbReference type="Proteomes" id="UP000275267"/>
    </source>
</evidence>